<evidence type="ECO:0000313" key="2">
    <source>
        <dbReference type="Proteomes" id="UP001233999"/>
    </source>
</evidence>
<evidence type="ECO:0000313" key="1">
    <source>
        <dbReference type="EMBL" id="KAJ9574130.1"/>
    </source>
</evidence>
<organism evidence="1 2">
    <name type="scientific">Diploptera punctata</name>
    <name type="common">Pacific beetle cockroach</name>
    <dbReference type="NCBI Taxonomy" id="6984"/>
    <lineage>
        <taxon>Eukaryota</taxon>
        <taxon>Metazoa</taxon>
        <taxon>Ecdysozoa</taxon>
        <taxon>Arthropoda</taxon>
        <taxon>Hexapoda</taxon>
        <taxon>Insecta</taxon>
        <taxon>Pterygota</taxon>
        <taxon>Neoptera</taxon>
        <taxon>Polyneoptera</taxon>
        <taxon>Dictyoptera</taxon>
        <taxon>Blattodea</taxon>
        <taxon>Blaberoidea</taxon>
        <taxon>Blaberidae</taxon>
        <taxon>Diplopterinae</taxon>
        <taxon>Diploptera</taxon>
    </lineage>
</organism>
<name>A0AAD7Z4Q1_DIPPU</name>
<comment type="caution">
    <text evidence="1">The sequence shown here is derived from an EMBL/GenBank/DDBJ whole genome shotgun (WGS) entry which is preliminary data.</text>
</comment>
<feature type="non-terminal residue" evidence="1">
    <location>
        <position position="1"/>
    </location>
</feature>
<dbReference type="AlphaFoldDB" id="A0AAD7Z4Q1"/>
<dbReference type="Proteomes" id="UP001233999">
    <property type="component" value="Unassembled WGS sequence"/>
</dbReference>
<protein>
    <submittedName>
        <fullName evidence="1">Uncharacterized protein</fullName>
    </submittedName>
</protein>
<reference evidence="1" key="2">
    <citation type="submission" date="2023-05" db="EMBL/GenBank/DDBJ databases">
        <authorList>
            <person name="Fouks B."/>
        </authorList>
    </citation>
    <scope>NUCLEOTIDE SEQUENCE</scope>
    <source>
        <strain evidence="1">Stay&amp;Tobe</strain>
        <tissue evidence="1">Testes</tissue>
    </source>
</reference>
<sequence length="108" mass="12651">RRIPGEQILRRHFLCQVSLSDLLNNFVNKRRIIACVLGIPMSLLRVICRHFKVAFVSMRIILSLISHHHHHHLHSWIRSGFCVIMIPSTFSIRSILSSEIVLKFELFL</sequence>
<proteinExistence type="predicted"/>
<reference evidence="1" key="1">
    <citation type="journal article" date="2023" name="IScience">
        <title>Live-bearing cockroach genome reveals convergent evolutionary mechanisms linked to viviparity in insects and beyond.</title>
        <authorList>
            <person name="Fouks B."/>
            <person name="Harrison M.C."/>
            <person name="Mikhailova A.A."/>
            <person name="Marchal E."/>
            <person name="English S."/>
            <person name="Carruthers M."/>
            <person name="Jennings E.C."/>
            <person name="Chiamaka E.L."/>
            <person name="Frigard R.A."/>
            <person name="Pippel M."/>
            <person name="Attardo G.M."/>
            <person name="Benoit J.B."/>
            <person name="Bornberg-Bauer E."/>
            <person name="Tobe S.S."/>
        </authorList>
    </citation>
    <scope>NUCLEOTIDE SEQUENCE</scope>
    <source>
        <strain evidence="1">Stay&amp;Tobe</strain>
    </source>
</reference>
<accession>A0AAD7Z4Q1</accession>
<gene>
    <name evidence="1" type="ORF">L9F63_008488</name>
</gene>
<feature type="non-terminal residue" evidence="1">
    <location>
        <position position="108"/>
    </location>
</feature>
<dbReference type="EMBL" id="JASPKZ010010654">
    <property type="protein sequence ID" value="KAJ9574130.1"/>
    <property type="molecule type" value="Genomic_DNA"/>
</dbReference>
<keyword evidence="2" id="KW-1185">Reference proteome</keyword>